<dbReference type="GO" id="GO:0003735">
    <property type="term" value="F:structural constituent of ribosome"/>
    <property type="evidence" value="ECO:0007669"/>
    <property type="project" value="InterPro"/>
</dbReference>
<dbReference type="CDD" id="cd06089">
    <property type="entry name" value="KOW_RPL26"/>
    <property type="match status" value="1"/>
</dbReference>
<dbReference type="HAMAP" id="MF_01326_B">
    <property type="entry name" value="Ribosomal_uL24_B"/>
    <property type="match status" value="1"/>
</dbReference>
<dbReference type="PANTHER" id="PTHR12903">
    <property type="entry name" value="MITOCHONDRIAL RIBOSOMAL PROTEIN L24"/>
    <property type="match status" value="1"/>
</dbReference>
<dbReference type="AlphaFoldDB" id="A0A1Z4JDF7"/>
<evidence type="ECO:0000256" key="1">
    <source>
        <dbReference type="ARBA" id="ARBA00010618"/>
    </source>
</evidence>
<dbReference type="InterPro" id="IPR005824">
    <property type="entry name" value="KOW"/>
</dbReference>
<dbReference type="PROSITE" id="PS01108">
    <property type="entry name" value="RIBOSOMAL_L24"/>
    <property type="match status" value="1"/>
</dbReference>
<gene>
    <name evidence="5" type="primary">rplX</name>
    <name evidence="5" type="synonym">rpl24</name>
    <name evidence="8" type="ORF">NIES2135_15260</name>
</gene>
<dbReference type="InterPro" id="IPR008991">
    <property type="entry name" value="Translation_prot_SH3-like_sf"/>
</dbReference>
<keyword evidence="2 5" id="KW-0689">Ribosomal protein</keyword>
<comment type="function">
    <text evidence="5">One of two assembly initiator proteins, it binds directly to the 5'-end of the 23S rRNA, where it nucleates assembly of the 50S subunit.</text>
</comment>
<dbReference type="Proteomes" id="UP000217895">
    <property type="component" value="Chromosome"/>
</dbReference>
<organism evidence="8 9">
    <name type="scientific">Leptolyngbya boryana NIES-2135</name>
    <dbReference type="NCBI Taxonomy" id="1973484"/>
    <lineage>
        <taxon>Bacteria</taxon>
        <taxon>Bacillati</taxon>
        <taxon>Cyanobacteriota</taxon>
        <taxon>Cyanophyceae</taxon>
        <taxon>Leptolyngbyales</taxon>
        <taxon>Leptolyngbyaceae</taxon>
        <taxon>Leptolyngbya group</taxon>
        <taxon>Leptolyngbya</taxon>
    </lineage>
</organism>
<dbReference type="InterPro" id="IPR014722">
    <property type="entry name" value="Rib_uL2_dom2"/>
</dbReference>
<dbReference type="InterPro" id="IPR057264">
    <property type="entry name" value="Ribosomal_uL24_C"/>
</dbReference>
<comment type="similarity">
    <text evidence="1 5 6">Belongs to the universal ribosomal protein uL24 family.</text>
</comment>
<accession>A0A1Z4JDF7</accession>
<evidence type="ECO:0000256" key="3">
    <source>
        <dbReference type="ARBA" id="ARBA00023274"/>
    </source>
</evidence>
<comment type="subunit">
    <text evidence="5">Part of the 50S ribosomal subunit.</text>
</comment>
<dbReference type="Pfam" id="PF17136">
    <property type="entry name" value="ribosomal_L24"/>
    <property type="match status" value="1"/>
</dbReference>
<evidence type="ECO:0000256" key="6">
    <source>
        <dbReference type="RuleBase" id="RU003477"/>
    </source>
</evidence>
<evidence type="ECO:0000256" key="2">
    <source>
        <dbReference type="ARBA" id="ARBA00022980"/>
    </source>
</evidence>
<keyword evidence="5" id="KW-0699">rRNA-binding</keyword>
<dbReference type="SUPFAM" id="SSF50104">
    <property type="entry name" value="Translation proteins SH3-like domain"/>
    <property type="match status" value="1"/>
</dbReference>
<evidence type="ECO:0000313" key="8">
    <source>
        <dbReference type="EMBL" id="BAY54708.1"/>
    </source>
</evidence>
<dbReference type="GO" id="GO:1990904">
    <property type="term" value="C:ribonucleoprotein complex"/>
    <property type="evidence" value="ECO:0007669"/>
    <property type="project" value="UniProtKB-KW"/>
</dbReference>
<keyword evidence="5" id="KW-0694">RNA-binding</keyword>
<dbReference type="GO" id="GO:0019843">
    <property type="term" value="F:rRNA binding"/>
    <property type="evidence" value="ECO:0007669"/>
    <property type="project" value="UniProtKB-UniRule"/>
</dbReference>
<keyword evidence="9" id="KW-1185">Reference proteome</keyword>
<keyword evidence="3 5" id="KW-0687">Ribonucleoprotein</keyword>
<name>A0A1Z4JDF7_LEPBY</name>
<comment type="function">
    <text evidence="5">One of the proteins that surrounds the polypeptide exit tunnel on the outside of the subunit.</text>
</comment>
<evidence type="ECO:0000256" key="4">
    <source>
        <dbReference type="ARBA" id="ARBA00035206"/>
    </source>
</evidence>
<evidence type="ECO:0000259" key="7">
    <source>
        <dbReference type="SMART" id="SM00739"/>
    </source>
</evidence>
<feature type="domain" description="KOW" evidence="7">
    <location>
        <begin position="15"/>
        <end position="42"/>
    </location>
</feature>
<evidence type="ECO:0000313" key="9">
    <source>
        <dbReference type="Proteomes" id="UP000217895"/>
    </source>
</evidence>
<evidence type="ECO:0000256" key="5">
    <source>
        <dbReference type="HAMAP-Rule" id="MF_01326"/>
    </source>
</evidence>
<dbReference type="GO" id="GO:0006412">
    <property type="term" value="P:translation"/>
    <property type="evidence" value="ECO:0007669"/>
    <property type="project" value="UniProtKB-UniRule"/>
</dbReference>
<protein>
    <recommendedName>
        <fullName evidence="4 5">Large ribosomal subunit protein uL24</fullName>
    </recommendedName>
</protein>
<dbReference type="EMBL" id="AP018203">
    <property type="protein sequence ID" value="BAY54708.1"/>
    <property type="molecule type" value="Genomic_DNA"/>
</dbReference>
<dbReference type="Gene3D" id="2.30.30.30">
    <property type="match status" value="1"/>
</dbReference>
<dbReference type="Pfam" id="PF00467">
    <property type="entry name" value="KOW"/>
    <property type="match status" value="1"/>
</dbReference>
<dbReference type="SMART" id="SM00739">
    <property type="entry name" value="KOW"/>
    <property type="match status" value="1"/>
</dbReference>
<dbReference type="InterPro" id="IPR005825">
    <property type="entry name" value="Ribosomal_uL24_CS"/>
</dbReference>
<proteinExistence type="inferred from homology"/>
<dbReference type="NCBIfam" id="TIGR01079">
    <property type="entry name" value="rplX_bact"/>
    <property type="match status" value="1"/>
</dbReference>
<sequence>MALKKKKSPVALKMHVKTGDTVQVISGNDKGKVGEVVRTFPRLSKVIVKGVNIKTKHVKPKGEGESGSIETYEFPIHSSNVMLYSEKQKVASRVCYTFTEDGRKVRKLIKTGEIID</sequence>
<dbReference type="GO" id="GO:0005840">
    <property type="term" value="C:ribosome"/>
    <property type="evidence" value="ECO:0007669"/>
    <property type="project" value="UniProtKB-KW"/>
</dbReference>
<dbReference type="InterPro" id="IPR003256">
    <property type="entry name" value="Ribosomal_uL24"/>
</dbReference>
<reference evidence="8 9" key="1">
    <citation type="submission" date="2017-06" db="EMBL/GenBank/DDBJ databases">
        <title>Genome sequencing of cyanobaciteial culture collection at National Institute for Environmental Studies (NIES).</title>
        <authorList>
            <person name="Hirose Y."/>
            <person name="Shimura Y."/>
            <person name="Fujisawa T."/>
            <person name="Nakamura Y."/>
            <person name="Kawachi M."/>
        </authorList>
    </citation>
    <scope>NUCLEOTIDE SEQUENCE [LARGE SCALE GENOMIC DNA]</scope>
    <source>
        <strain evidence="8 9">NIES-2135</strain>
    </source>
</reference>
<dbReference type="InterPro" id="IPR041988">
    <property type="entry name" value="Ribosomal_uL24_KOW"/>
</dbReference>